<dbReference type="Proteomes" id="UP000789508">
    <property type="component" value="Unassembled WGS sequence"/>
</dbReference>
<accession>A0A9N9DLS5</accession>
<feature type="region of interest" description="Disordered" evidence="1">
    <location>
        <begin position="518"/>
        <end position="564"/>
    </location>
</feature>
<sequence length="660" mass="75497">MASTINPQNEQETSYQRAYNGPYGTFAKIFLRPDINFDYLEEVASDLLSSEREHGERYTIDAGFRIFLLFFNVSIAKLATRESSSIEKVTWVRTLLRVFKSQDFLGLVSVGGLLRGYQLHKANQKRRIVGELISEVEDVFMELLDKILDEHFESADDDIKDTIAFLCGRCLASIPTRRLQHLRKKTKLLELIIKVIINNPRTFQGGQFIRDITEEIGAHKEIKWTKEFQSYKNLQTLSKQAPFTEMGPISRAVGKLIKIDEKEDLINILYHISDFAHNLYLLWEKCPLSRIVNEELMDGETKQATPLLWHIFKTILFTITMIFKAIVDNSLVKNGYCDKGEEKIDMLLTFSHLYFITIRFDLYGFPVYKEIFFNILNQLMETSLCNEVLDILKPIEVMKVLEDEIVEQKLLPTLCPYLTDNSKIYLFESAHSTVLAIYVTQKRISRDFSSYYSNLLLEGYPAYLSIEQLRAAYATMIKSLSETDDALVWYCLESLLNKIESLPTSNLELSEQKSTNITYTTKTNENETKESSESGSSDSITTTTAGTNNNETKESSESDSSNIYPNASEKDAISAALYLQRGHLLLTLIDQVGTVNLIFLETLLFKIKYLISLESNGIAKSALQKALFDVLSKNLDYTKKDAGVKWWLNEGREITGDIQS</sequence>
<reference evidence="2" key="1">
    <citation type="submission" date="2021-06" db="EMBL/GenBank/DDBJ databases">
        <authorList>
            <person name="Kallberg Y."/>
            <person name="Tangrot J."/>
            <person name="Rosling A."/>
        </authorList>
    </citation>
    <scope>NUCLEOTIDE SEQUENCE</scope>
    <source>
        <strain evidence="2">FL130A</strain>
    </source>
</reference>
<dbReference type="PANTHER" id="PTHR39214:SF1">
    <property type="entry name" value="MICROBODY (PEROXISOME) BIOGENESIS PROTEIN PEROXIN 8 (EUROFUNG)"/>
    <property type="match status" value="1"/>
</dbReference>
<dbReference type="OrthoDB" id="2357318at2759"/>
<dbReference type="EMBL" id="CAJVPS010008097">
    <property type="protein sequence ID" value="CAG8640452.1"/>
    <property type="molecule type" value="Genomic_DNA"/>
</dbReference>
<comment type="caution">
    <text evidence="2">The sequence shown here is derived from an EMBL/GenBank/DDBJ whole genome shotgun (WGS) entry which is preliminary data.</text>
</comment>
<evidence type="ECO:0000256" key="1">
    <source>
        <dbReference type="SAM" id="MobiDB-lite"/>
    </source>
</evidence>
<name>A0A9N9DLS5_9GLOM</name>
<gene>
    <name evidence="2" type="ORF">ALEPTO_LOCUS9690</name>
</gene>
<dbReference type="AlphaFoldDB" id="A0A9N9DLS5"/>
<evidence type="ECO:0000313" key="2">
    <source>
        <dbReference type="EMBL" id="CAG8640452.1"/>
    </source>
</evidence>
<keyword evidence="3" id="KW-1185">Reference proteome</keyword>
<proteinExistence type="predicted"/>
<organism evidence="2 3">
    <name type="scientific">Ambispora leptoticha</name>
    <dbReference type="NCBI Taxonomy" id="144679"/>
    <lineage>
        <taxon>Eukaryota</taxon>
        <taxon>Fungi</taxon>
        <taxon>Fungi incertae sedis</taxon>
        <taxon>Mucoromycota</taxon>
        <taxon>Glomeromycotina</taxon>
        <taxon>Glomeromycetes</taxon>
        <taxon>Archaeosporales</taxon>
        <taxon>Ambisporaceae</taxon>
        <taxon>Ambispora</taxon>
    </lineage>
</organism>
<protein>
    <submittedName>
        <fullName evidence="2">2411_t:CDS:1</fullName>
    </submittedName>
</protein>
<dbReference type="InterPro" id="IPR055334">
    <property type="entry name" value="PEX8-like"/>
</dbReference>
<feature type="compositionally biased region" description="Low complexity" evidence="1">
    <location>
        <begin position="533"/>
        <end position="550"/>
    </location>
</feature>
<evidence type="ECO:0000313" key="3">
    <source>
        <dbReference type="Proteomes" id="UP000789508"/>
    </source>
</evidence>
<dbReference type="PANTHER" id="PTHR39214">
    <property type="entry name" value="MICROBODY (PEROXISOME) BIOGENESIS PROTEIN PEROXIN 8 (EUROFUNG)"/>
    <property type="match status" value="1"/>
</dbReference>